<evidence type="ECO:0000259" key="3">
    <source>
        <dbReference type="PROSITE" id="PS50119"/>
    </source>
</evidence>
<reference evidence="4" key="1">
    <citation type="journal article" date="2021" name="Genome Biol. Evol.">
        <title>A High-Quality Reference Genome for a Parasitic Bivalve with Doubly Uniparental Inheritance (Bivalvia: Unionida).</title>
        <authorList>
            <person name="Smith C.H."/>
        </authorList>
    </citation>
    <scope>NUCLEOTIDE SEQUENCE</scope>
    <source>
        <strain evidence="4">CHS0354</strain>
    </source>
</reference>
<sequence>MTDGTTITDKIPQEKEIGKTIYTNESDKKVRETNLTLPQEEMLSQHEAWTPTPGEVDLHTVYYHGLWRLFCETCLESHISRARPNSKFQCPLCREEIDIPEGGARSLQSNFYIETTAEITDKEKSIVVGPCENCDSDQKPESTTYCKVCELNICENCVLHHQKLKATKSHELVSLVEYARNADKGEKYCYKHESKVAERYCSACELFLCSSCKDHGMHTVETIDVAIDKRKKSVQRTLIESEVYLKIIEEKCRAIPDLESLIRDSEAKNMELLQKRANAMKEEIDSGMKQLSEQIIEMCESELNKLNKKQTMLNITSAREKHEAVKRWISNACDEELLKCCDRMRLEVMEANASLSLYNPSVRFITFTKGQALSTKSIGSLEFTAPGPYTKQLELSNTFILPDNREVVYMASSKENQVWMVEKDINGLTLYSERGIKKRHILEDLTISAVDFDRDCNLFASAPKNNTVYKIGPDFNITTFCTLPDTPGPLAARPDGGIAVCCGASNKTLLLIDQYGTIVTGVQPKYKSFYCIASCKYTNIICTVEAEYSLYSGPTSWLVNLFDHKGKKIREASFTSIITCITSDYKGHFLLSHNNGITVIDSKGNELTKLTSPHYSLKANSLVVDALNQLWISGSARQVFIFKYPKFRV</sequence>
<evidence type="ECO:0000256" key="2">
    <source>
        <dbReference type="SAM" id="Coils"/>
    </source>
</evidence>
<dbReference type="EMBL" id="JAEAOA010001578">
    <property type="protein sequence ID" value="KAK3577595.1"/>
    <property type="molecule type" value="Genomic_DNA"/>
</dbReference>
<dbReference type="InterPro" id="IPR000315">
    <property type="entry name" value="Znf_B-box"/>
</dbReference>
<keyword evidence="2" id="KW-0175">Coiled coil</keyword>
<evidence type="ECO:0000313" key="5">
    <source>
        <dbReference type="Proteomes" id="UP001195483"/>
    </source>
</evidence>
<reference evidence="4" key="3">
    <citation type="submission" date="2023-05" db="EMBL/GenBank/DDBJ databases">
        <authorList>
            <person name="Smith C.H."/>
        </authorList>
    </citation>
    <scope>NUCLEOTIDE SEQUENCE</scope>
    <source>
        <strain evidence="4">CHS0354</strain>
        <tissue evidence="4">Mantle</tissue>
    </source>
</reference>
<evidence type="ECO:0000313" key="4">
    <source>
        <dbReference type="EMBL" id="KAK3577595.1"/>
    </source>
</evidence>
<evidence type="ECO:0000256" key="1">
    <source>
        <dbReference type="PROSITE-ProRule" id="PRU00024"/>
    </source>
</evidence>
<accession>A0AAE0RQE7</accession>
<keyword evidence="1" id="KW-0479">Metal-binding</keyword>
<dbReference type="PANTHER" id="PTHR25462">
    <property type="entry name" value="BONUS, ISOFORM C-RELATED"/>
    <property type="match status" value="1"/>
</dbReference>
<dbReference type="SMART" id="SM00336">
    <property type="entry name" value="BBOX"/>
    <property type="match status" value="2"/>
</dbReference>
<gene>
    <name evidence="4" type="ORF">CHS0354_026565</name>
</gene>
<feature type="domain" description="B box-type" evidence="3">
    <location>
        <begin position="134"/>
        <end position="175"/>
    </location>
</feature>
<dbReference type="Gene3D" id="3.30.160.60">
    <property type="entry name" value="Classic Zinc Finger"/>
    <property type="match status" value="1"/>
</dbReference>
<proteinExistence type="predicted"/>
<dbReference type="PANTHER" id="PTHR25462:SF296">
    <property type="entry name" value="MEIOTIC P26, ISOFORM F"/>
    <property type="match status" value="1"/>
</dbReference>
<dbReference type="InterPro" id="IPR047153">
    <property type="entry name" value="TRIM45/56/19-like"/>
</dbReference>
<protein>
    <recommendedName>
        <fullName evidence="3">B box-type domain-containing protein</fullName>
    </recommendedName>
</protein>
<dbReference type="Gene3D" id="2.130.10.10">
    <property type="entry name" value="YVTN repeat-like/Quinoprotein amine dehydrogenase"/>
    <property type="match status" value="1"/>
</dbReference>
<dbReference type="PROSITE" id="PS50119">
    <property type="entry name" value="ZF_BBOX"/>
    <property type="match status" value="2"/>
</dbReference>
<reference evidence="4" key="2">
    <citation type="journal article" date="2021" name="Genome Biol. Evol.">
        <title>Developing a high-quality reference genome for a parasitic bivalve with doubly uniparental inheritance (Bivalvia: Unionida).</title>
        <authorList>
            <person name="Smith C.H."/>
        </authorList>
    </citation>
    <scope>NUCLEOTIDE SEQUENCE</scope>
    <source>
        <strain evidence="4">CHS0354</strain>
        <tissue evidence="4">Mantle</tissue>
    </source>
</reference>
<name>A0AAE0RQE7_9BIVA</name>
<dbReference type="GO" id="GO:0008270">
    <property type="term" value="F:zinc ion binding"/>
    <property type="evidence" value="ECO:0007669"/>
    <property type="project" value="UniProtKB-KW"/>
</dbReference>
<comment type="caution">
    <text evidence="4">The sequence shown here is derived from an EMBL/GenBank/DDBJ whole genome shotgun (WGS) entry which is preliminary data.</text>
</comment>
<feature type="domain" description="B box-type" evidence="3">
    <location>
        <begin position="184"/>
        <end position="218"/>
    </location>
</feature>
<dbReference type="Gene3D" id="4.10.830.40">
    <property type="match status" value="1"/>
</dbReference>
<dbReference type="AlphaFoldDB" id="A0AAE0RQE7"/>
<dbReference type="SUPFAM" id="SSF57845">
    <property type="entry name" value="B-box zinc-binding domain"/>
    <property type="match status" value="1"/>
</dbReference>
<keyword evidence="5" id="KW-1185">Reference proteome</keyword>
<dbReference type="Pfam" id="PF00643">
    <property type="entry name" value="zf-B_box"/>
    <property type="match status" value="1"/>
</dbReference>
<dbReference type="Proteomes" id="UP001195483">
    <property type="component" value="Unassembled WGS sequence"/>
</dbReference>
<feature type="coiled-coil region" evidence="2">
    <location>
        <begin position="262"/>
        <end position="309"/>
    </location>
</feature>
<keyword evidence="1" id="KW-0863">Zinc-finger</keyword>
<organism evidence="4 5">
    <name type="scientific">Potamilus streckersoni</name>
    <dbReference type="NCBI Taxonomy" id="2493646"/>
    <lineage>
        <taxon>Eukaryota</taxon>
        <taxon>Metazoa</taxon>
        <taxon>Spiralia</taxon>
        <taxon>Lophotrochozoa</taxon>
        <taxon>Mollusca</taxon>
        <taxon>Bivalvia</taxon>
        <taxon>Autobranchia</taxon>
        <taxon>Heteroconchia</taxon>
        <taxon>Palaeoheterodonta</taxon>
        <taxon>Unionida</taxon>
        <taxon>Unionoidea</taxon>
        <taxon>Unionidae</taxon>
        <taxon>Ambleminae</taxon>
        <taxon>Lampsilini</taxon>
        <taxon>Potamilus</taxon>
    </lineage>
</organism>
<dbReference type="SUPFAM" id="SSF101898">
    <property type="entry name" value="NHL repeat"/>
    <property type="match status" value="1"/>
</dbReference>
<keyword evidence="1" id="KW-0862">Zinc</keyword>
<dbReference type="InterPro" id="IPR015943">
    <property type="entry name" value="WD40/YVTN_repeat-like_dom_sf"/>
</dbReference>
<dbReference type="CDD" id="cd19757">
    <property type="entry name" value="Bbox1"/>
    <property type="match status" value="1"/>
</dbReference>